<reference evidence="2 3" key="1">
    <citation type="journal article" date="2016" name="Genome Announc.">
        <title>Draft Genome Sequence of Paenibacillus amylolyticus Heshi-A3, Isolated from Fermented Rice Bran in a Japanese Fermented Seafood Dish.</title>
        <authorList>
            <person name="Akuzawa S."/>
            <person name="Nagaoka J."/>
            <person name="Kanekatsu M."/>
            <person name="Kubota E."/>
            <person name="Ohtake R."/>
            <person name="Suzuki T."/>
            <person name="Kanesaki Y."/>
        </authorList>
    </citation>
    <scope>NUCLEOTIDE SEQUENCE [LARGE SCALE GENOMIC DNA]</scope>
    <source>
        <strain evidence="2 3">Heshi-A3</strain>
    </source>
</reference>
<evidence type="ECO:0008006" key="4">
    <source>
        <dbReference type="Google" id="ProtNLM"/>
    </source>
</evidence>
<evidence type="ECO:0000313" key="3">
    <source>
        <dbReference type="Proteomes" id="UP000069697"/>
    </source>
</evidence>
<gene>
    <name evidence="2" type="ORF">PAHA3_5197</name>
</gene>
<name>A0A100VSQ6_PAEAM</name>
<dbReference type="EMBL" id="BCNV01000007">
    <property type="protein sequence ID" value="GAS85076.1"/>
    <property type="molecule type" value="Genomic_DNA"/>
</dbReference>
<proteinExistence type="predicted"/>
<dbReference type="AlphaFoldDB" id="A0A100VSQ6"/>
<protein>
    <recommendedName>
        <fullName evidence="4">DUF4306 domain-containing protein</fullName>
    </recommendedName>
</protein>
<keyword evidence="1" id="KW-1133">Transmembrane helix</keyword>
<organism evidence="2 3">
    <name type="scientific">Paenibacillus amylolyticus</name>
    <dbReference type="NCBI Taxonomy" id="1451"/>
    <lineage>
        <taxon>Bacteria</taxon>
        <taxon>Bacillati</taxon>
        <taxon>Bacillota</taxon>
        <taxon>Bacilli</taxon>
        <taxon>Bacillales</taxon>
        <taxon>Paenibacillaceae</taxon>
        <taxon>Paenibacillus</taxon>
    </lineage>
</organism>
<evidence type="ECO:0000313" key="2">
    <source>
        <dbReference type="EMBL" id="GAS85076.1"/>
    </source>
</evidence>
<dbReference type="Proteomes" id="UP000069697">
    <property type="component" value="Unassembled WGS sequence"/>
</dbReference>
<reference evidence="3" key="2">
    <citation type="submission" date="2016-01" db="EMBL/GenBank/DDBJ databases">
        <title>Draft Genome Sequence of Paenibacillus amylolyticus Heshi-A3 that Was Isolated from Fermented Rice Bran with Aging Salted Mackerel, Which Was Named Heshiko as Traditional Fermented Seafood in Japan.</title>
        <authorList>
            <person name="Akuzawa S."/>
            <person name="Nakagawa J."/>
            <person name="Kanekatsu T."/>
            <person name="Kubota E."/>
            <person name="Ohtake R."/>
            <person name="Suzuki T."/>
            <person name="Kanesaki Y."/>
        </authorList>
    </citation>
    <scope>NUCLEOTIDE SEQUENCE [LARGE SCALE GENOMIC DNA]</scope>
    <source>
        <strain evidence="3">Heshi-A3</strain>
    </source>
</reference>
<comment type="caution">
    <text evidence="2">The sequence shown here is derived from an EMBL/GenBank/DDBJ whole genome shotgun (WGS) entry which is preliminary data.</text>
</comment>
<keyword evidence="1" id="KW-0812">Transmembrane</keyword>
<keyword evidence="1" id="KW-0472">Membrane</keyword>
<sequence length="86" mass="10132">MHASIPLVAFLLCVLSVAWELHIINDLRMQLNGYTNDPDSAVYRFGWLNQYTNTLFYNIPILLFGLSFSIWIGWLMEWKLRSHRSV</sequence>
<evidence type="ECO:0000256" key="1">
    <source>
        <dbReference type="SAM" id="Phobius"/>
    </source>
</evidence>
<feature type="transmembrane region" description="Helical" evidence="1">
    <location>
        <begin position="55"/>
        <end position="76"/>
    </location>
</feature>
<accession>A0A100VSQ6</accession>